<feature type="signal peptide" evidence="1">
    <location>
        <begin position="1"/>
        <end position="26"/>
    </location>
</feature>
<keyword evidence="3" id="KW-0378">Hydrolase</keyword>
<dbReference type="Gene3D" id="3.40.50.1820">
    <property type="entry name" value="alpha/beta hydrolase"/>
    <property type="match status" value="1"/>
</dbReference>
<keyword evidence="4" id="KW-1185">Reference proteome</keyword>
<dbReference type="InterPro" id="IPR032710">
    <property type="entry name" value="NTF2-like_dom_sf"/>
</dbReference>
<feature type="domain" description="AB hydrolase-1" evidence="2">
    <location>
        <begin position="42"/>
        <end position="268"/>
    </location>
</feature>
<dbReference type="Pfam" id="PF12697">
    <property type="entry name" value="Abhydrolase_6"/>
    <property type="match status" value="1"/>
</dbReference>
<dbReference type="InterPro" id="IPR000073">
    <property type="entry name" value="AB_hydrolase_1"/>
</dbReference>
<gene>
    <name evidence="3" type="ORF">GCL60_01925</name>
</gene>
<reference evidence="3 4" key="1">
    <citation type="submission" date="2019-10" db="EMBL/GenBank/DDBJ databases">
        <title>New species of Slilvanegrellaceae.</title>
        <authorList>
            <person name="Pitt A."/>
            <person name="Hahn M.W."/>
        </authorList>
    </citation>
    <scope>NUCLEOTIDE SEQUENCE [LARGE SCALE GENOMIC DNA]</scope>
    <source>
        <strain evidence="3 4">SP-Ram-0.45-NSY-1</strain>
    </source>
</reference>
<dbReference type="GO" id="GO:0080030">
    <property type="term" value="F:methyl indole-3-acetate esterase activity"/>
    <property type="evidence" value="ECO:0007669"/>
    <property type="project" value="TreeGrafter"/>
</dbReference>
<proteinExistence type="predicted"/>
<dbReference type="InterPro" id="IPR029058">
    <property type="entry name" value="AB_hydrolase_fold"/>
</dbReference>
<accession>A0A6N6VY67</accession>
<dbReference type="PANTHER" id="PTHR10992">
    <property type="entry name" value="METHYLESTERASE FAMILY MEMBER"/>
    <property type="match status" value="1"/>
</dbReference>
<organism evidence="3 4">
    <name type="scientific">Silvanigrella paludirubra</name>
    <dbReference type="NCBI Taxonomy" id="2499159"/>
    <lineage>
        <taxon>Bacteria</taxon>
        <taxon>Pseudomonadati</taxon>
        <taxon>Bdellovibrionota</taxon>
        <taxon>Oligoflexia</taxon>
        <taxon>Silvanigrellales</taxon>
        <taxon>Silvanigrellaceae</taxon>
        <taxon>Silvanigrella</taxon>
    </lineage>
</organism>
<dbReference type="Gene3D" id="3.10.450.50">
    <property type="match status" value="1"/>
</dbReference>
<dbReference type="AlphaFoldDB" id="A0A6N6VY67"/>
<comment type="caution">
    <text evidence="3">The sequence shown here is derived from an EMBL/GenBank/DDBJ whole genome shotgun (WGS) entry which is preliminary data.</text>
</comment>
<dbReference type="PRINTS" id="PR00111">
    <property type="entry name" value="ABHYDROLASE"/>
</dbReference>
<protein>
    <submittedName>
        <fullName evidence="3">Alpha/beta fold hydrolase</fullName>
    </submittedName>
</protein>
<evidence type="ECO:0000313" key="4">
    <source>
        <dbReference type="Proteomes" id="UP000437748"/>
    </source>
</evidence>
<dbReference type="InterPro" id="IPR045889">
    <property type="entry name" value="MES/HNL"/>
</dbReference>
<dbReference type="OrthoDB" id="8680283at2"/>
<keyword evidence="1" id="KW-0732">Signal</keyword>
<evidence type="ECO:0000259" key="2">
    <source>
        <dbReference type="Pfam" id="PF12697"/>
    </source>
</evidence>
<sequence>MKKAIKASIRNGLSLFLTTSSVVAIAKPQEIKKDELNKSTYVLVHSAFTGPWAMESVAQNLRKKGFNVIIPELPAHGNDKTPAKDVHFSDYVITIINELDKQNGKVILLGHSFGGTIISEVAEQRPEKVKSLVYLAGALIPNGTSFMDNLKDVKSILTENLVIDKEKGFVTIGNDKTYEAYVEDIPLDVFKGAEKYVVPEPLDPLSYKINLTNENFGKIPRYYIQALKDKAIPQSLQRKMYTETPVKQVFTIDSSHAPNLSNPTKVADILVMIQKIENNKLTNKVKQKVTKEINLITSKWEKDFSLEAKNKKAKKIVDVYAENALLQAMPASFGTFQGKNNIRKFWQSALDGGASDMIYHSKNILVLDDKTALLSATWSMNLFQGIITLEKWVKINHKWNLVEDNFEITKFLTPESK</sequence>
<evidence type="ECO:0000313" key="3">
    <source>
        <dbReference type="EMBL" id="KAB8040707.1"/>
    </source>
</evidence>
<dbReference type="EMBL" id="WFLM01000001">
    <property type="protein sequence ID" value="KAB8040707.1"/>
    <property type="molecule type" value="Genomic_DNA"/>
</dbReference>
<dbReference type="PANTHER" id="PTHR10992:SF1086">
    <property type="entry name" value="AB HYDROLASE-1 DOMAIN-CONTAINING PROTEIN"/>
    <property type="match status" value="1"/>
</dbReference>
<name>A0A6N6VY67_9BACT</name>
<dbReference type="GO" id="GO:0080032">
    <property type="term" value="F:methyl jasmonate esterase activity"/>
    <property type="evidence" value="ECO:0007669"/>
    <property type="project" value="TreeGrafter"/>
</dbReference>
<dbReference type="SUPFAM" id="SSF54427">
    <property type="entry name" value="NTF2-like"/>
    <property type="match status" value="1"/>
</dbReference>
<dbReference type="RefSeq" id="WP_153418223.1">
    <property type="nucleotide sequence ID" value="NZ_WFLM01000001.1"/>
</dbReference>
<dbReference type="SUPFAM" id="SSF53474">
    <property type="entry name" value="alpha/beta-Hydrolases"/>
    <property type="match status" value="1"/>
</dbReference>
<dbReference type="Proteomes" id="UP000437748">
    <property type="component" value="Unassembled WGS sequence"/>
</dbReference>
<feature type="chain" id="PRO_5026756179" evidence="1">
    <location>
        <begin position="27"/>
        <end position="417"/>
    </location>
</feature>
<evidence type="ECO:0000256" key="1">
    <source>
        <dbReference type="SAM" id="SignalP"/>
    </source>
</evidence>